<reference evidence="2 3" key="1">
    <citation type="submission" date="2016-07" db="EMBL/GenBank/DDBJ databases">
        <title>Pervasive Adenine N6-methylation of Active Genes in Fungi.</title>
        <authorList>
            <consortium name="DOE Joint Genome Institute"/>
            <person name="Mondo S.J."/>
            <person name="Dannebaum R.O."/>
            <person name="Kuo R.C."/>
            <person name="Labutti K."/>
            <person name="Haridas S."/>
            <person name="Kuo A."/>
            <person name="Salamov A."/>
            <person name="Ahrendt S.R."/>
            <person name="Lipzen A."/>
            <person name="Sullivan W."/>
            <person name="Andreopoulos W.B."/>
            <person name="Clum A."/>
            <person name="Lindquist E."/>
            <person name="Daum C."/>
            <person name="Ramamoorthy G.K."/>
            <person name="Gryganskyi A."/>
            <person name="Culley D."/>
            <person name="Magnuson J.K."/>
            <person name="James T.Y."/>
            <person name="O'Malley M.A."/>
            <person name="Stajich J.E."/>
            <person name="Spatafora J.W."/>
            <person name="Visel A."/>
            <person name="Grigoriev I.V."/>
        </authorList>
    </citation>
    <scope>NUCLEOTIDE SEQUENCE [LARGE SCALE GENOMIC DNA]</scope>
    <source>
        <strain evidence="2 3">NRRL 3116</strain>
    </source>
</reference>
<sequence length="220" mass="26021">MNEDSEDSGAEGCTYNKCDKHLPLNDIRSKDLKDDFNVTYKGLNKEMKDHYGRYHKDSPVIFDYPIEDITRKMEVRRNSEVDWNYVCVCRKFYRDRASVQRHFKDCKYLKKLAPYIAIQIQSGPISIPLPFDVPPPIKHKRKKSKVEDSDINTDIIQSTTMQLLHLQKKVAEQEETIQRMQKELEQYSHQHAAMQQLKQQMEYMESKINVGYTILSQLKK</sequence>
<keyword evidence="1" id="KW-0175">Coiled coil</keyword>
<dbReference type="Proteomes" id="UP000193648">
    <property type="component" value="Unassembled WGS sequence"/>
</dbReference>
<evidence type="ECO:0000313" key="3">
    <source>
        <dbReference type="Proteomes" id="UP000193648"/>
    </source>
</evidence>
<proteinExistence type="predicted"/>
<name>A0A1Y2GHS7_9FUNG</name>
<evidence type="ECO:0000256" key="1">
    <source>
        <dbReference type="SAM" id="Coils"/>
    </source>
</evidence>
<evidence type="ECO:0000313" key="2">
    <source>
        <dbReference type="EMBL" id="ORZ10021.1"/>
    </source>
</evidence>
<feature type="coiled-coil region" evidence="1">
    <location>
        <begin position="156"/>
        <end position="197"/>
    </location>
</feature>
<organism evidence="2 3">
    <name type="scientific">Lobosporangium transversale</name>
    <dbReference type="NCBI Taxonomy" id="64571"/>
    <lineage>
        <taxon>Eukaryota</taxon>
        <taxon>Fungi</taxon>
        <taxon>Fungi incertae sedis</taxon>
        <taxon>Mucoromycota</taxon>
        <taxon>Mortierellomycotina</taxon>
        <taxon>Mortierellomycetes</taxon>
        <taxon>Mortierellales</taxon>
        <taxon>Mortierellaceae</taxon>
        <taxon>Lobosporangium</taxon>
    </lineage>
</organism>
<protein>
    <submittedName>
        <fullName evidence="2">Uncharacterized protein</fullName>
    </submittedName>
</protein>
<dbReference type="InParanoid" id="A0A1Y2GHS7"/>
<comment type="caution">
    <text evidence="2">The sequence shown here is derived from an EMBL/GenBank/DDBJ whole genome shotgun (WGS) entry which is preliminary data.</text>
</comment>
<gene>
    <name evidence="2" type="ORF">BCR41DRAFT_358124</name>
</gene>
<accession>A0A1Y2GHS7</accession>
<dbReference type="OrthoDB" id="10431298at2759"/>
<dbReference type="GeneID" id="33566834"/>
<dbReference type="EMBL" id="MCFF01000032">
    <property type="protein sequence ID" value="ORZ10021.1"/>
    <property type="molecule type" value="Genomic_DNA"/>
</dbReference>
<keyword evidence="3" id="KW-1185">Reference proteome</keyword>
<dbReference type="AlphaFoldDB" id="A0A1Y2GHS7"/>
<dbReference type="RefSeq" id="XP_021879111.1">
    <property type="nucleotide sequence ID" value="XM_022024990.1"/>
</dbReference>